<name>W7TPZ7_9STRA</name>
<dbReference type="AlphaFoldDB" id="W7TPZ7"/>
<reference evidence="2 3" key="1">
    <citation type="journal article" date="2014" name="Mol. Plant">
        <title>Chromosome Scale Genome Assembly and Transcriptome Profiling of Nannochloropsis gaditana in Nitrogen Depletion.</title>
        <authorList>
            <person name="Corteggiani Carpinelli E."/>
            <person name="Telatin A."/>
            <person name="Vitulo N."/>
            <person name="Forcato C."/>
            <person name="D'Angelo M."/>
            <person name="Schiavon R."/>
            <person name="Vezzi A."/>
            <person name="Giacometti G.M."/>
            <person name="Morosinotto T."/>
            <person name="Valle G."/>
        </authorList>
    </citation>
    <scope>NUCLEOTIDE SEQUENCE [LARGE SCALE GENOMIC DNA]</scope>
    <source>
        <strain evidence="2 3">B-31</strain>
    </source>
</reference>
<gene>
    <name evidence="2" type="ORF">Naga_100375g6</name>
</gene>
<organism evidence="2 3">
    <name type="scientific">Nannochloropsis gaditana</name>
    <dbReference type="NCBI Taxonomy" id="72520"/>
    <lineage>
        <taxon>Eukaryota</taxon>
        <taxon>Sar</taxon>
        <taxon>Stramenopiles</taxon>
        <taxon>Ochrophyta</taxon>
        <taxon>Eustigmatophyceae</taxon>
        <taxon>Eustigmatales</taxon>
        <taxon>Monodopsidaceae</taxon>
        <taxon>Nannochloropsis</taxon>
    </lineage>
</organism>
<feature type="region of interest" description="Disordered" evidence="1">
    <location>
        <begin position="1"/>
        <end position="104"/>
    </location>
</feature>
<sequence length="134" mass="15090">MEEREKTELHSQAWNKIAERSRREQLMMTETPSVLPPSIRQQAERADPFQRQRTAPKVLWSVKRNQRNRASAETGTTSEGEKTKREAKKGLGSEYSEGRRGGEAWGREDIMCQGVSTVAMPVPMTGALGISVME</sequence>
<keyword evidence="3" id="KW-1185">Reference proteome</keyword>
<comment type="caution">
    <text evidence="2">The sequence shown here is derived from an EMBL/GenBank/DDBJ whole genome shotgun (WGS) entry which is preliminary data.</text>
</comment>
<proteinExistence type="predicted"/>
<dbReference type="Proteomes" id="UP000019335">
    <property type="component" value="Chromosome 21"/>
</dbReference>
<evidence type="ECO:0000313" key="2">
    <source>
        <dbReference type="EMBL" id="EWM22824.1"/>
    </source>
</evidence>
<evidence type="ECO:0000256" key="1">
    <source>
        <dbReference type="SAM" id="MobiDB-lite"/>
    </source>
</evidence>
<evidence type="ECO:0000313" key="3">
    <source>
        <dbReference type="Proteomes" id="UP000019335"/>
    </source>
</evidence>
<feature type="compositionally biased region" description="Basic and acidic residues" evidence="1">
    <location>
        <begin position="79"/>
        <end position="104"/>
    </location>
</feature>
<accession>W7TPZ7</accession>
<protein>
    <submittedName>
        <fullName evidence="2">Uncharacterized protein</fullName>
    </submittedName>
</protein>
<dbReference type="EMBL" id="AZIL01002065">
    <property type="protein sequence ID" value="EWM22824.1"/>
    <property type="molecule type" value="Genomic_DNA"/>
</dbReference>